<gene>
    <name evidence="2" type="ORF">ABIE08_000446</name>
</gene>
<dbReference type="InterPro" id="IPR014914">
    <property type="entry name" value="RES_dom"/>
</dbReference>
<evidence type="ECO:0000259" key="1">
    <source>
        <dbReference type="SMART" id="SM00953"/>
    </source>
</evidence>
<reference evidence="2 3" key="1">
    <citation type="submission" date="2024-06" db="EMBL/GenBank/DDBJ databases">
        <title>Sorghum-associated microbial communities from plants grown in Nebraska, USA.</title>
        <authorList>
            <person name="Schachtman D."/>
        </authorList>
    </citation>
    <scope>NUCLEOTIDE SEQUENCE [LARGE SCALE GENOMIC DNA]</scope>
    <source>
        <strain evidence="2 3">3207</strain>
    </source>
</reference>
<evidence type="ECO:0000313" key="2">
    <source>
        <dbReference type="EMBL" id="MET4632533.1"/>
    </source>
</evidence>
<keyword evidence="3" id="KW-1185">Reference proteome</keyword>
<organism evidence="2 3">
    <name type="scientific">Kaistia defluvii</name>
    <dbReference type="NCBI Taxonomy" id="410841"/>
    <lineage>
        <taxon>Bacteria</taxon>
        <taxon>Pseudomonadati</taxon>
        <taxon>Pseudomonadota</taxon>
        <taxon>Alphaproteobacteria</taxon>
        <taxon>Hyphomicrobiales</taxon>
        <taxon>Kaistiaceae</taxon>
        <taxon>Kaistia</taxon>
    </lineage>
</organism>
<sequence>MIAWRISRAAFADLSGTGARLYGGRWNSPGRAMIYAAEAAALAVLEVRVHLDLTPDLLPDDYVLTGIALDGLAVETLDTLPEAPQALGDAWLAEARTPVLRVPSFIVPESFNLLVNPAHPAAAALSIANQRPFRFDERLWLPARLGMAPRQRAAAPSPRRMKAKEFVLPI</sequence>
<protein>
    <submittedName>
        <fullName evidence="2">RES domain-containing protein</fullName>
    </submittedName>
</protein>
<dbReference type="SMART" id="SM00953">
    <property type="entry name" value="RES"/>
    <property type="match status" value="1"/>
</dbReference>
<dbReference type="Proteomes" id="UP001549321">
    <property type="component" value="Unassembled WGS sequence"/>
</dbReference>
<dbReference type="RefSeq" id="WP_354548414.1">
    <property type="nucleotide sequence ID" value="NZ_JBEPSM010000001.1"/>
</dbReference>
<name>A0ABV2QVK7_9HYPH</name>
<comment type="caution">
    <text evidence="2">The sequence shown here is derived from an EMBL/GenBank/DDBJ whole genome shotgun (WGS) entry which is preliminary data.</text>
</comment>
<evidence type="ECO:0000313" key="3">
    <source>
        <dbReference type="Proteomes" id="UP001549321"/>
    </source>
</evidence>
<dbReference type="Pfam" id="PF08808">
    <property type="entry name" value="RES"/>
    <property type="match status" value="1"/>
</dbReference>
<dbReference type="EMBL" id="JBEPSM010000001">
    <property type="protein sequence ID" value="MET4632533.1"/>
    <property type="molecule type" value="Genomic_DNA"/>
</dbReference>
<feature type="domain" description="RES" evidence="1">
    <location>
        <begin position="13"/>
        <end position="129"/>
    </location>
</feature>
<accession>A0ABV2QVK7</accession>
<proteinExistence type="predicted"/>